<reference evidence="1 2" key="1">
    <citation type="journal article" date="2016" name="Nat. Commun.">
        <title>Thousands of microbial genomes shed light on interconnected biogeochemical processes in an aquifer system.</title>
        <authorList>
            <person name="Anantharaman K."/>
            <person name="Brown C.T."/>
            <person name="Hug L.A."/>
            <person name="Sharon I."/>
            <person name="Castelle C.J."/>
            <person name="Probst A.J."/>
            <person name="Thomas B.C."/>
            <person name="Singh A."/>
            <person name="Wilkins M.J."/>
            <person name="Karaoz U."/>
            <person name="Brodie E.L."/>
            <person name="Williams K.H."/>
            <person name="Hubbard S.S."/>
            <person name="Banfield J.F."/>
        </authorList>
    </citation>
    <scope>NUCLEOTIDE SEQUENCE [LARGE SCALE GENOMIC DNA]</scope>
</reference>
<name>A0A1F5VKE9_9BACT</name>
<comment type="caution">
    <text evidence="1">The sequence shown here is derived from an EMBL/GenBank/DDBJ whole genome shotgun (WGS) entry which is preliminary data.</text>
</comment>
<dbReference type="AlphaFoldDB" id="A0A1F5VKE9"/>
<evidence type="ECO:0000313" key="2">
    <source>
        <dbReference type="Proteomes" id="UP000178943"/>
    </source>
</evidence>
<accession>A0A1F5VKE9</accession>
<protein>
    <recommendedName>
        <fullName evidence="3">Zinc-finger domain-containing protein</fullName>
    </recommendedName>
</protein>
<gene>
    <name evidence="1" type="ORF">A2Y62_03505</name>
</gene>
<evidence type="ECO:0008006" key="3">
    <source>
        <dbReference type="Google" id="ProtNLM"/>
    </source>
</evidence>
<sequence>MKQKEVKAILLKLSASGAYDEILAEMRNERHPSSEQINSFLCKELSEADADQVNRHLAFCDICAKKLIYHQQNEETAQRKTDLLSRIIALLRTRIFFQLI</sequence>
<evidence type="ECO:0000313" key="1">
    <source>
        <dbReference type="EMBL" id="OGF63820.1"/>
    </source>
</evidence>
<organism evidence="1 2">
    <name type="scientific">Candidatus Fischerbacteria bacterium RBG_13_37_8</name>
    <dbReference type="NCBI Taxonomy" id="1817863"/>
    <lineage>
        <taxon>Bacteria</taxon>
        <taxon>Candidatus Fischeribacteriota</taxon>
    </lineage>
</organism>
<dbReference type="EMBL" id="MFGW01000148">
    <property type="protein sequence ID" value="OGF63820.1"/>
    <property type="molecule type" value="Genomic_DNA"/>
</dbReference>
<dbReference type="Proteomes" id="UP000178943">
    <property type="component" value="Unassembled WGS sequence"/>
</dbReference>
<proteinExistence type="predicted"/>